<accession>A0ABR7M5F2</accession>
<keyword evidence="2" id="KW-0255">Endonuclease</keyword>
<evidence type="ECO:0000313" key="2">
    <source>
        <dbReference type="EMBL" id="MBC6490207.1"/>
    </source>
</evidence>
<dbReference type="GO" id="GO:0004519">
    <property type="term" value="F:endonuclease activity"/>
    <property type="evidence" value="ECO:0007669"/>
    <property type="project" value="UniProtKB-KW"/>
</dbReference>
<dbReference type="Proteomes" id="UP000765802">
    <property type="component" value="Unassembled WGS sequence"/>
</dbReference>
<evidence type="ECO:0000259" key="1">
    <source>
        <dbReference type="Pfam" id="PF13588"/>
    </source>
</evidence>
<dbReference type="RefSeq" id="WP_187255528.1">
    <property type="nucleotide sequence ID" value="NZ_JBHULF010000006.1"/>
</dbReference>
<name>A0ABR7M5F2_9BACT</name>
<dbReference type="Gene3D" id="3.40.1350.10">
    <property type="match status" value="1"/>
</dbReference>
<reference evidence="2 3" key="1">
    <citation type="submission" date="2016-07" db="EMBL/GenBank/DDBJ databases">
        <title>Genome analysis of Flavihumibacter stibioxidans YS-17.</title>
        <authorList>
            <person name="Shi K."/>
            <person name="Han Y."/>
            <person name="Wang G."/>
        </authorList>
    </citation>
    <scope>NUCLEOTIDE SEQUENCE [LARGE SCALE GENOMIC DNA]</scope>
    <source>
        <strain evidence="2 3">YS-17</strain>
    </source>
</reference>
<keyword evidence="2" id="KW-0540">Nuclease</keyword>
<keyword evidence="2" id="KW-0378">Hydrolase</keyword>
<dbReference type="Pfam" id="PF13588">
    <property type="entry name" value="HSDR_N_2"/>
    <property type="match status" value="1"/>
</dbReference>
<evidence type="ECO:0000313" key="3">
    <source>
        <dbReference type="Proteomes" id="UP000765802"/>
    </source>
</evidence>
<organism evidence="2 3">
    <name type="scientific">Flavihumibacter stibioxidans</name>
    <dbReference type="NCBI Taxonomy" id="1834163"/>
    <lineage>
        <taxon>Bacteria</taxon>
        <taxon>Pseudomonadati</taxon>
        <taxon>Bacteroidota</taxon>
        <taxon>Chitinophagia</taxon>
        <taxon>Chitinophagales</taxon>
        <taxon>Chitinophagaceae</taxon>
        <taxon>Flavihumibacter</taxon>
    </lineage>
</organism>
<feature type="domain" description="Type I restriction enzyme R protein N-terminal" evidence="1">
    <location>
        <begin position="35"/>
        <end position="142"/>
    </location>
</feature>
<sequence length="145" mass="17450">MLSLQYPDYAFRSREVEGKRQIFDIHRKRWIVLTPEEWVRQNFLQYLLQVKNYPSTLIAVEKEMKLGELSRRFDILVYDRNHQPWLMVECKSMEVPLNDDVLHQLLRYNISIPVTYLVITNGTGTFVFERKEGKLERMTGLPDWE</sequence>
<comment type="caution">
    <text evidence="2">The sequence shown here is derived from an EMBL/GenBank/DDBJ whole genome shotgun (WGS) entry which is preliminary data.</text>
</comment>
<proteinExistence type="predicted"/>
<keyword evidence="3" id="KW-1185">Reference proteome</keyword>
<dbReference type="EMBL" id="MBUA01000001">
    <property type="protein sequence ID" value="MBC6490207.1"/>
    <property type="molecule type" value="Genomic_DNA"/>
</dbReference>
<protein>
    <submittedName>
        <fullName evidence="2">Restriction endonuclease subunit R</fullName>
    </submittedName>
</protein>
<gene>
    <name evidence="2" type="ORF">BC349_04480</name>
</gene>
<dbReference type="InterPro" id="IPR011856">
    <property type="entry name" value="tRNA_endonuc-like_dom_sf"/>
</dbReference>
<dbReference type="InterPro" id="IPR029464">
    <property type="entry name" value="HSDR_N"/>
</dbReference>